<protein>
    <submittedName>
        <fullName evidence="1">Uncharacterized protein</fullName>
    </submittedName>
</protein>
<organism evidence="1">
    <name type="scientific">Arundo donax</name>
    <name type="common">Giant reed</name>
    <name type="synonym">Donax arundinaceus</name>
    <dbReference type="NCBI Taxonomy" id="35708"/>
    <lineage>
        <taxon>Eukaryota</taxon>
        <taxon>Viridiplantae</taxon>
        <taxon>Streptophyta</taxon>
        <taxon>Embryophyta</taxon>
        <taxon>Tracheophyta</taxon>
        <taxon>Spermatophyta</taxon>
        <taxon>Magnoliopsida</taxon>
        <taxon>Liliopsida</taxon>
        <taxon>Poales</taxon>
        <taxon>Poaceae</taxon>
        <taxon>PACMAD clade</taxon>
        <taxon>Arundinoideae</taxon>
        <taxon>Arundineae</taxon>
        <taxon>Arundo</taxon>
    </lineage>
</organism>
<reference evidence="1" key="1">
    <citation type="submission" date="2014-09" db="EMBL/GenBank/DDBJ databases">
        <authorList>
            <person name="Magalhaes I.L.F."/>
            <person name="Oliveira U."/>
            <person name="Santos F.R."/>
            <person name="Vidigal T.H.D.A."/>
            <person name="Brescovit A.D."/>
            <person name="Santos A.J."/>
        </authorList>
    </citation>
    <scope>NUCLEOTIDE SEQUENCE</scope>
    <source>
        <tissue evidence="1">Shoot tissue taken approximately 20 cm above the soil surface</tissue>
    </source>
</reference>
<accession>A0A0A9SS28</accession>
<proteinExistence type="predicted"/>
<sequence>MRSSRALRHRHLHPLAPHLHYAVPSLIHKRRPPRTFSVISSTSFPAPLPAPCPRRLTY</sequence>
<evidence type="ECO:0000313" key="1">
    <source>
        <dbReference type="EMBL" id="JAE00938.1"/>
    </source>
</evidence>
<dbReference type="EMBL" id="GBRH01196958">
    <property type="protein sequence ID" value="JAE00938.1"/>
    <property type="molecule type" value="Transcribed_RNA"/>
</dbReference>
<reference evidence="1" key="2">
    <citation type="journal article" date="2015" name="Data Brief">
        <title>Shoot transcriptome of the giant reed, Arundo donax.</title>
        <authorList>
            <person name="Barrero R.A."/>
            <person name="Guerrero F.D."/>
            <person name="Moolhuijzen P."/>
            <person name="Goolsby J.A."/>
            <person name="Tidwell J."/>
            <person name="Bellgard S.E."/>
            <person name="Bellgard M.I."/>
        </authorList>
    </citation>
    <scope>NUCLEOTIDE SEQUENCE</scope>
    <source>
        <tissue evidence="1">Shoot tissue taken approximately 20 cm above the soil surface</tissue>
    </source>
</reference>
<name>A0A0A9SS28_ARUDO</name>
<dbReference type="AlphaFoldDB" id="A0A0A9SS28"/>